<feature type="signal peptide" evidence="2">
    <location>
        <begin position="1"/>
        <end position="27"/>
    </location>
</feature>
<dbReference type="Proteomes" id="UP000825935">
    <property type="component" value="Chromosome 21"/>
</dbReference>
<gene>
    <name evidence="3" type="ORF">KP509_21G056600</name>
</gene>
<keyword evidence="1" id="KW-1133">Transmembrane helix</keyword>
<feature type="transmembrane region" description="Helical" evidence="1">
    <location>
        <begin position="43"/>
        <end position="62"/>
    </location>
</feature>
<keyword evidence="1" id="KW-0812">Transmembrane</keyword>
<proteinExistence type="predicted"/>
<evidence type="ECO:0000313" key="3">
    <source>
        <dbReference type="EMBL" id="KAH7315594.1"/>
    </source>
</evidence>
<keyword evidence="1" id="KW-0472">Membrane</keyword>
<reference evidence="3" key="1">
    <citation type="submission" date="2021-08" db="EMBL/GenBank/DDBJ databases">
        <title>WGS assembly of Ceratopteris richardii.</title>
        <authorList>
            <person name="Marchant D.B."/>
            <person name="Chen G."/>
            <person name="Jenkins J."/>
            <person name="Shu S."/>
            <person name="Leebens-Mack J."/>
            <person name="Grimwood J."/>
            <person name="Schmutz J."/>
            <person name="Soltis P."/>
            <person name="Soltis D."/>
            <person name="Chen Z.-H."/>
        </authorList>
    </citation>
    <scope>NUCLEOTIDE SEQUENCE</scope>
    <source>
        <strain evidence="3">Whitten #5841</strain>
        <tissue evidence="3">Leaf</tissue>
    </source>
</reference>
<accession>A0A8T2SD49</accession>
<keyword evidence="2" id="KW-0732">Signal</keyword>
<name>A0A8T2SD49_CERRI</name>
<dbReference type="AlphaFoldDB" id="A0A8T2SD49"/>
<feature type="chain" id="PRO_5035714086" evidence="2">
    <location>
        <begin position="28"/>
        <end position="63"/>
    </location>
</feature>
<evidence type="ECO:0000256" key="1">
    <source>
        <dbReference type="SAM" id="Phobius"/>
    </source>
</evidence>
<protein>
    <submittedName>
        <fullName evidence="3">Uncharacterized protein</fullName>
    </submittedName>
</protein>
<dbReference type="EMBL" id="CM035426">
    <property type="protein sequence ID" value="KAH7315594.1"/>
    <property type="molecule type" value="Genomic_DNA"/>
</dbReference>
<sequence length="63" mass="6460">MAPPWFNGRVTLFLAFVIVMVGTVATAQGPSPPPEAGNSGANMTPIAYLATAIVSLFVGVILN</sequence>
<evidence type="ECO:0000256" key="2">
    <source>
        <dbReference type="SAM" id="SignalP"/>
    </source>
</evidence>
<organism evidence="3 4">
    <name type="scientific">Ceratopteris richardii</name>
    <name type="common">Triangle waterfern</name>
    <dbReference type="NCBI Taxonomy" id="49495"/>
    <lineage>
        <taxon>Eukaryota</taxon>
        <taxon>Viridiplantae</taxon>
        <taxon>Streptophyta</taxon>
        <taxon>Embryophyta</taxon>
        <taxon>Tracheophyta</taxon>
        <taxon>Polypodiopsida</taxon>
        <taxon>Polypodiidae</taxon>
        <taxon>Polypodiales</taxon>
        <taxon>Pteridineae</taxon>
        <taxon>Pteridaceae</taxon>
        <taxon>Parkerioideae</taxon>
        <taxon>Ceratopteris</taxon>
    </lineage>
</organism>
<keyword evidence="4" id="KW-1185">Reference proteome</keyword>
<comment type="caution">
    <text evidence="3">The sequence shown here is derived from an EMBL/GenBank/DDBJ whole genome shotgun (WGS) entry which is preliminary data.</text>
</comment>
<evidence type="ECO:0000313" key="4">
    <source>
        <dbReference type="Proteomes" id="UP000825935"/>
    </source>
</evidence>